<comment type="cofactor">
    <cofactor evidence="1">
        <name>pyridoxal 5'-phosphate</name>
        <dbReference type="ChEBI" id="CHEBI:597326"/>
    </cofactor>
</comment>
<comment type="pathway">
    <text evidence="7">Cofactor biosynthesis; tetrahydrofolate biosynthesis; 4-aminobenzoate from chorismate: step 2/2.</text>
</comment>
<reference evidence="11" key="1">
    <citation type="submission" date="2023-08" db="EMBL/GenBank/DDBJ databases">
        <title>Emergence of clinically-relevant ST2 carbapenem-resistant Acinetobacter baumannii strains in hospital sewages in Zhejiang, East of China.</title>
        <authorList>
            <person name="Kaichao C."/>
            <person name="Zhang R."/>
        </authorList>
    </citation>
    <scope>NUCLEOTIDE SEQUENCE</scope>
    <source>
        <strain evidence="11">M-SY-60</strain>
    </source>
</reference>
<evidence type="ECO:0000313" key="12">
    <source>
        <dbReference type="Proteomes" id="UP001243195"/>
    </source>
</evidence>
<dbReference type="EC" id="4.1.3.38" evidence="8 10"/>
<dbReference type="Gene3D" id="3.20.10.10">
    <property type="entry name" value="D-amino Acid Aminotransferase, subunit A, domain 2"/>
    <property type="match status" value="1"/>
</dbReference>
<comment type="caution">
    <text evidence="11">The sequence shown here is derived from an EMBL/GenBank/DDBJ whole genome shotgun (WGS) entry which is preliminary data.</text>
</comment>
<evidence type="ECO:0000256" key="1">
    <source>
        <dbReference type="ARBA" id="ARBA00001933"/>
    </source>
</evidence>
<evidence type="ECO:0000313" key="11">
    <source>
        <dbReference type="EMBL" id="MDQ9071279.1"/>
    </source>
</evidence>
<dbReference type="InterPro" id="IPR043131">
    <property type="entry name" value="BCAT-like_N"/>
</dbReference>
<evidence type="ECO:0000256" key="7">
    <source>
        <dbReference type="ARBA" id="ARBA00035633"/>
    </source>
</evidence>
<organism evidence="11 12">
    <name type="scientific">Acinetobacter gerneri</name>
    <dbReference type="NCBI Taxonomy" id="202952"/>
    <lineage>
        <taxon>Bacteria</taxon>
        <taxon>Pseudomonadati</taxon>
        <taxon>Pseudomonadota</taxon>
        <taxon>Gammaproteobacteria</taxon>
        <taxon>Moraxellales</taxon>
        <taxon>Moraxellaceae</taxon>
        <taxon>Acinetobacter</taxon>
    </lineage>
</organism>
<dbReference type="GO" id="GO:0046656">
    <property type="term" value="P:folic acid biosynthetic process"/>
    <property type="evidence" value="ECO:0007669"/>
    <property type="project" value="UniProtKB-KW"/>
</dbReference>
<dbReference type="SUPFAM" id="SSF56752">
    <property type="entry name" value="D-aminoacid aminotransferase-like PLP-dependent enzymes"/>
    <property type="match status" value="1"/>
</dbReference>
<proteinExistence type="inferred from homology"/>
<dbReference type="InterPro" id="IPR017824">
    <property type="entry name" value="Aminodeoxychorismate_lyase_IV"/>
</dbReference>
<dbReference type="Proteomes" id="UP001243195">
    <property type="component" value="Unassembled WGS sequence"/>
</dbReference>
<evidence type="ECO:0000256" key="10">
    <source>
        <dbReference type="NCBIfam" id="TIGR03461"/>
    </source>
</evidence>
<dbReference type="PANTHER" id="PTHR42743">
    <property type="entry name" value="AMINO-ACID AMINOTRANSFERASE"/>
    <property type="match status" value="1"/>
</dbReference>
<dbReference type="EMBL" id="JAVIDA010000007">
    <property type="protein sequence ID" value="MDQ9071279.1"/>
    <property type="molecule type" value="Genomic_DNA"/>
</dbReference>
<dbReference type="RefSeq" id="WP_308955658.1">
    <property type="nucleotide sequence ID" value="NZ_JAVICY010000006.1"/>
</dbReference>
<keyword evidence="5" id="KW-0289">Folate biosynthesis</keyword>
<evidence type="ECO:0000256" key="8">
    <source>
        <dbReference type="ARBA" id="ARBA00035676"/>
    </source>
</evidence>
<dbReference type="NCBIfam" id="TIGR03461">
    <property type="entry name" value="pabC_Proteo"/>
    <property type="match status" value="1"/>
</dbReference>
<dbReference type="AlphaFoldDB" id="A0AAW8JFN4"/>
<comment type="catalytic activity">
    <reaction evidence="9">
        <text>4-amino-4-deoxychorismate = 4-aminobenzoate + pyruvate + H(+)</text>
        <dbReference type="Rhea" id="RHEA:16201"/>
        <dbReference type="ChEBI" id="CHEBI:15361"/>
        <dbReference type="ChEBI" id="CHEBI:15378"/>
        <dbReference type="ChEBI" id="CHEBI:17836"/>
        <dbReference type="ChEBI" id="CHEBI:58406"/>
        <dbReference type="EC" id="4.1.3.38"/>
    </reaction>
</comment>
<keyword evidence="6 11" id="KW-0456">Lyase</keyword>
<keyword evidence="4" id="KW-0663">Pyridoxal phosphate</keyword>
<dbReference type="InterPro" id="IPR001544">
    <property type="entry name" value="Aminotrans_IV"/>
</dbReference>
<dbReference type="Gene3D" id="3.30.470.10">
    <property type="match status" value="1"/>
</dbReference>
<name>A0AAW8JFN4_9GAMM</name>
<dbReference type="PANTHER" id="PTHR42743:SF13">
    <property type="entry name" value="P-LOOP CONTAINING NUCLEOSIDE TRIPHOSPHATE HYDROLASE PROTEIN"/>
    <property type="match status" value="1"/>
</dbReference>
<dbReference type="Pfam" id="PF01063">
    <property type="entry name" value="Aminotran_4"/>
    <property type="match status" value="1"/>
</dbReference>
<comment type="subunit">
    <text evidence="3">Homodimer.</text>
</comment>
<evidence type="ECO:0000256" key="2">
    <source>
        <dbReference type="ARBA" id="ARBA00009320"/>
    </source>
</evidence>
<dbReference type="InterPro" id="IPR036038">
    <property type="entry name" value="Aminotransferase-like"/>
</dbReference>
<evidence type="ECO:0000256" key="4">
    <source>
        <dbReference type="ARBA" id="ARBA00022898"/>
    </source>
</evidence>
<evidence type="ECO:0000256" key="9">
    <source>
        <dbReference type="ARBA" id="ARBA00049529"/>
    </source>
</evidence>
<protein>
    <recommendedName>
        <fullName evidence="8 10">Aminodeoxychorismate lyase</fullName>
        <ecNumber evidence="8 10">4.1.3.38</ecNumber>
    </recommendedName>
</protein>
<comment type="similarity">
    <text evidence="2">Belongs to the class-IV pyridoxal-phosphate-dependent aminotransferase family.</text>
</comment>
<sequence>MICLKNAEPIQTLSILDRAFQYGDGFFSTARYQQNHLQLKSLHMARISDTSRRLQLKFDLKLLEKSFDYLHQQFPILNGTLKILVSRGIGERGYAMPDHDADLYCYFYPQADVTAQVEIIDSGVLDQAIGLCMPNLVGIKSLNRLEQVLLKQEANEKKWLEALVTDVQGGIVEGVSSNCFIKINNEWITPDLRYNGVHGVMRAEILARMNQANIACIPRFMGIEEIQQIQSLFFCNALSPMKAVRQLGNRALEVEPCIQLFDTLHLDQLSHHADSKT</sequence>
<dbReference type="GO" id="GO:0008153">
    <property type="term" value="P:4-aminobenzoate biosynthetic process"/>
    <property type="evidence" value="ECO:0007669"/>
    <property type="project" value="UniProtKB-UniRule"/>
</dbReference>
<dbReference type="GO" id="GO:0030170">
    <property type="term" value="F:pyridoxal phosphate binding"/>
    <property type="evidence" value="ECO:0007669"/>
    <property type="project" value="InterPro"/>
</dbReference>
<evidence type="ECO:0000256" key="5">
    <source>
        <dbReference type="ARBA" id="ARBA00022909"/>
    </source>
</evidence>
<evidence type="ECO:0000256" key="3">
    <source>
        <dbReference type="ARBA" id="ARBA00011738"/>
    </source>
</evidence>
<evidence type="ECO:0000256" key="6">
    <source>
        <dbReference type="ARBA" id="ARBA00023239"/>
    </source>
</evidence>
<dbReference type="InterPro" id="IPR050571">
    <property type="entry name" value="Class-IV_PLP-Dep_Aminotrnsfr"/>
</dbReference>
<accession>A0AAW8JFN4</accession>
<dbReference type="GO" id="GO:0008696">
    <property type="term" value="F:4-amino-4-deoxychorismate lyase activity"/>
    <property type="evidence" value="ECO:0007669"/>
    <property type="project" value="UniProtKB-UniRule"/>
</dbReference>
<gene>
    <name evidence="11" type="primary">pabC</name>
    <name evidence="11" type="ORF">RFH51_07410</name>
</gene>
<dbReference type="InterPro" id="IPR043132">
    <property type="entry name" value="BCAT-like_C"/>
</dbReference>